<dbReference type="AlphaFoldDB" id="Q5W2Z0"/>
<organism evidence="1">
    <name type="scientific">Saccharolobus islandicus</name>
    <name type="common">Sulfolobus islandicus</name>
    <dbReference type="NCBI Taxonomy" id="43080"/>
    <lineage>
        <taxon>Archaea</taxon>
        <taxon>Thermoproteota</taxon>
        <taxon>Thermoprotei</taxon>
        <taxon>Sulfolobales</taxon>
        <taxon>Sulfolobaceae</taxon>
        <taxon>Saccharolobus</taxon>
    </lineage>
</organism>
<dbReference type="RefSeq" id="WP_011225121.1">
    <property type="nucleotide sequence ID" value="NC_006422.1"/>
</dbReference>
<keyword evidence="1" id="KW-0614">Plasmid</keyword>
<reference evidence="1" key="1">
    <citation type="journal article" date="2004" name="Archaea">
        <title>Genomic comparison of archaeal conjugative plasmids from Sulfolobus.</title>
        <authorList>
            <person name="Greve B."/>
            <person name="Jensen S."/>
            <person name="Bruegger K."/>
            <person name="Zillig W."/>
            <person name="Garrett R.A."/>
        </authorList>
    </citation>
    <scope>NUCLEOTIDE SEQUENCE [LARGE SCALE GENOMIC DNA]</scope>
    <source>
        <plasmid evidence="1">pKEF9</plasmid>
    </source>
</reference>
<protein>
    <recommendedName>
        <fullName evidence="2">Plasmid pARN4</fullName>
    </recommendedName>
</protein>
<geneLocation type="plasmid" evidence="1">
    <name>pKEF9</name>
</geneLocation>
<dbReference type="EMBL" id="AJ748321">
    <property type="protein sequence ID" value="CAG38156.1"/>
    <property type="molecule type" value="Genomic_DNA"/>
</dbReference>
<name>Q5W2Z0_SACIS</name>
<evidence type="ECO:0008006" key="2">
    <source>
        <dbReference type="Google" id="ProtNLM"/>
    </source>
</evidence>
<accession>Q5W2Z0</accession>
<proteinExistence type="predicted"/>
<sequence>MEVAPRKGYTIDQLTNSMTDEEYRKALEFYRFLMTITKCTQGILTIDRKKLIDLAATLMECTPLEAYTIIRKMHNYGWIKTLDRDFIIVNLEKNV</sequence>
<evidence type="ECO:0000313" key="1">
    <source>
        <dbReference type="EMBL" id="CAG38156.1"/>
    </source>
</evidence>